<organism evidence="1">
    <name type="scientific">Anguilla anguilla</name>
    <name type="common">European freshwater eel</name>
    <name type="synonym">Muraena anguilla</name>
    <dbReference type="NCBI Taxonomy" id="7936"/>
    <lineage>
        <taxon>Eukaryota</taxon>
        <taxon>Metazoa</taxon>
        <taxon>Chordata</taxon>
        <taxon>Craniata</taxon>
        <taxon>Vertebrata</taxon>
        <taxon>Euteleostomi</taxon>
        <taxon>Actinopterygii</taxon>
        <taxon>Neopterygii</taxon>
        <taxon>Teleostei</taxon>
        <taxon>Anguilliformes</taxon>
        <taxon>Anguillidae</taxon>
        <taxon>Anguilla</taxon>
    </lineage>
</organism>
<dbReference type="AlphaFoldDB" id="A0A0E9XGZ7"/>
<name>A0A0E9XGZ7_ANGAN</name>
<evidence type="ECO:0000313" key="1">
    <source>
        <dbReference type="EMBL" id="JAI00959.1"/>
    </source>
</evidence>
<reference evidence="1" key="1">
    <citation type="submission" date="2014-11" db="EMBL/GenBank/DDBJ databases">
        <authorList>
            <person name="Amaro Gonzalez C."/>
        </authorList>
    </citation>
    <scope>NUCLEOTIDE SEQUENCE</scope>
</reference>
<reference evidence="1" key="2">
    <citation type="journal article" date="2015" name="Fish Shellfish Immunol.">
        <title>Early steps in the European eel (Anguilla anguilla)-Vibrio vulnificus interaction in the gills: Role of the RtxA13 toxin.</title>
        <authorList>
            <person name="Callol A."/>
            <person name="Pajuelo D."/>
            <person name="Ebbesson L."/>
            <person name="Teles M."/>
            <person name="MacKenzie S."/>
            <person name="Amaro C."/>
        </authorList>
    </citation>
    <scope>NUCLEOTIDE SEQUENCE</scope>
</reference>
<protein>
    <submittedName>
        <fullName evidence="1">Uncharacterized protein</fullName>
    </submittedName>
</protein>
<accession>A0A0E9XGZ7</accession>
<proteinExistence type="predicted"/>
<sequence>MTLAICMCIISKIRFDFIYYWIIRLFTHTHLSKTAVKLTCKGPSLFPESCSGPNAIKTCRNVLETWKNKLNGHRIYYFMHLSGNSKCYSQLRTNWPLGTLNLSHKAVVCCDV</sequence>
<dbReference type="EMBL" id="GBXM01007619">
    <property type="protein sequence ID" value="JAI00959.1"/>
    <property type="molecule type" value="Transcribed_RNA"/>
</dbReference>